<evidence type="ECO:0000313" key="1">
    <source>
        <dbReference type="EMBL" id="PAV04204.1"/>
    </source>
</evidence>
<protein>
    <submittedName>
        <fullName evidence="1">Uncharacterized protein</fullName>
    </submittedName>
</protein>
<accession>A0A2A2H4H4</accession>
<evidence type="ECO:0000313" key="2">
    <source>
        <dbReference type="Proteomes" id="UP000217784"/>
    </source>
</evidence>
<sequence>MERRILHWQVRLITIKQVQMHQILAQHMITPITPKIPIHPLAMEPVRKIVLIQIVQPVQKLIRLKILLTLPKK</sequence>
<dbReference type="Proteomes" id="UP000217784">
    <property type="component" value="Unassembled WGS sequence"/>
</dbReference>
<name>A0A2A2H4H4_METBR</name>
<dbReference type="AlphaFoldDB" id="A0A2A2H4H4"/>
<keyword evidence="2" id="KW-1185">Reference proteome</keyword>
<gene>
    <name evidence="1" type="ORF">ASJ80_04965</name>
</gene>
<proteinExistence type="predicted"/>
<dbReference type="EMBL" id="LMVM01000023">
    <property type="protein sequence ID" value="PAV04204.1"/>
    <property type="molecule type" value="Genomic_DNA"/>
</dbReference>
<reference evidence="1 2" key="1">
    <citation type="journal article" date="2017" name="BMC Genomics">
        <title>Genomic analysis of methanogenic archaea reveals a shift towards energy conservation.</title>
        <authorList>
            <person name="Gilmore S.P."/>
            <person name="Henske J.K."/>
            <person name="Sexton J.A."/>
            <person name="Solomon K.V."/>
            <person name="Seppala S."/>
            <person name="Yoo J.I."/>
            <person name="Huyett L.M."/>
            <person name="Pressman A."/>
            <person name="Cogan J.Z."/>
            <person name="Kivenson V."/>
            <person name="Peng X."/>
            <person name="Tan Y."/>
            <person name="Valentine D.L."/>
            <person name="O'Malley M.A."/>
        </authorList>
    </citation>
    <scope>NUCLEOTIDE SEQUENCE [LARGE SCALE GENOMIC DNA]</scope>
    <source>
        <strain evidence="1 2">M.o.H.</strain>
    </source>
</reference>
<organism evidence="1 2">
    <name type="scientific">Methanobacterium bryantii</name>
    <dbReference type="NCBI Taxonomy" id="2161"/>
    <lineage>
        <taxon>Archaea</taxon>
        <taxon>Methanobacteriati</taxon>
        <taxon>Methanobacteriota</taxon>
        <taxon>Methanomada group</taxon>
        <taxon>Methanobacteria</taxon>
        <taxon>Methanobacteriales</taxon>
        <taxon>Methanobacteriaceae</taxon>
        <taxon>Methanobacterium</taxon>
    </lineage>
</organism>
<comment type="caution">
    <text evidence="1">The sequence shown here is derived from an EMBL/GenBank/DDBJ whole genome shotgun (WGS) entry which is preliminary data.</text>
</comment>